<name>A0A2Z6P8D5_TRISU</name>
<comment type="subcellular location">
    <subcellularLocation>
        <location evidence="1 9">Endoplasmic reticulum membrane</location>
        <topology evidence="1 9">Multi-pass membrane protein</topology>
    </subcellularLocation>
</comment>
<proteinExistence type="inferred from homology"/>
<evidence type="ECO:0000313" key="11">
    <source>
        <dbReference type="Proteomes" id="UP000242715"/>
    </source>
</evidence>
<evidence type="ECO:0000256" key="6">
    <source>
        <dbReference type="ARBA" id="ARBA00022989"/>
    </source>
</evidence>
<comment type="pathway">
    <text evidence="2">Protein modification; protein glycosylation.</text>
</comment>
<evidence type="ECO:0000256" key="5">
    <source>
        <dbReference type="ARBA" id="ARBA00022824"/>
    </source>
</evidence>
<keyword evidence="5" id="KW-0256">Endoplasmic reticulum</keyword>
<gene>
    <name evidence="10" type="ORF">TSUD_268370</name>
</gene>
<sequence length="99" mass="11293">MTLRILYSAMFIKDYFKGSSSFSFRGCLPSGWVILLLSSVTTLISENVFLDHDNFWPTFMIHFSVGLACFSTVGKNLLSRKLFAFVITQTDDFCKLAMR</sequence>
<feature type="transmembrane region" description="Helical" evidence="9">
    <location>
        <begin position="55"/>
        <end position="73"/>
    </location>
</feature>
<dbReference type="PANTHER" id="PTHR13117:SF5">
    <property type="entry name" value="PROTEIN RFT1 HOMOLOG"/>
    <property type="match status" value="1"/>
</dbReference>
<comment type="similarity">
    <text evidence="3 9">Belongs to the RFT1 family.</text>
</comment>
<evidence type="ECO:0000256" key="7">
    <source>
        <dbReference type="ARBA" id="ARBA00023136"/>
    </source>
</evidence>
<evidence type="ECO:0000256" key="2">
    <source>
        <dbReference type="ARBA" id="ARBA00004922"/>
    </source>
</evidence>
<dbReference type="Proteomes" id="UP000242715">
    <property type="component" value="Unassembled WGS sequence"/>
</dbReference>
<evidence type="ECO:0000256" key="8">
    <source>
        <dbReference type="ARBA" id="ARBA00045912"/>
    </source>
</evidence>
<evidence type="ECO:0000256" key="9">
    <source>
        <dbReference type="RuleBase" id="RU365067"/>
    </source>
</evidence>
<evidence type="ECO:0000256" key="4">
    <source>
        <dbReference type="ARBA" id="ARBA00022692"/>
    </source>
</evidence>
<dbReference type="EMBL" id="DF974141">
    <property type="protein sequence ID" value="GAU45670.1"/>
    <property type="molecule type" value="Genomic_DNA"/>
</dbReference>
<comment type="caution">
    <text evidence="9">Lacks conserved residue(s) required for the propagation of feature annotation.</text>
</comment>
<dbReference type="GO" id="GO:0005789">
    <property type="term" value="C:endoplasmic reticulum membrane"/>
    <property type="evidence" value="ECO:0007669"/>
    <property type="project" value="UniProtKB-SubCell"/>
</dbReference>
<dbReference type="GO" id="GO:0034203">
    <property type="term" value="P:glycolipid translocation"/>
    <property type="evidence" value="ECO:0007669"/>
    <property type="project" value="TreeGrafter"/>
</dbReference>
<dbReference type="PANTHER" id="PTHR13117">
    <property type="entry name" value="ENDOPLASMIC RETICULUM MULTISPAN TRANSMEMBRANE PROTEIN-RELATED"/>
    <property type="match status" value="1"/>
</dbReference>
<dbReference type="AlphaFoldDB" id="A0A2Z6P8D5"/>
<keyword evidence="11" id="KW-1185">Reference proteome</keyword>
<organism evidence="10 11">
    <name type="scientific">Trifolium subterraneum</name>
    <name type="common">Subterranean clover</name>
    <dbReference type="NCBI Taxonomy" id="3900"/>
    <lineage>
        <taxon>Eukaryota</taxon>
        <taxon>Viridiplantae</taxon>
        <taxon>Streptophyta</taxon>
        <taxon>Embryophyta</taxon>
        <taxon>Tracheophyta</taxon>
        <taxon>Spermatophyta</taxon>
        <taxon>Magnoliopsida</taxon>
        <taxon>eudicotyledons</taxon>
        <taxon>Gunneridae</taxon>
        <taxon>Pentapetalae</taxon>
        <taxon>rosids</taxon>
        <taxon>fabids</taxon>
        <taxon>Fabales</taxon>
        <taxon>Fabaceae</taxon>
        <taxon>Papilionoideae</taxon>
        <taxon>50 kb inversion clade</taxon>
        <taxon>NPAAA clade</taxon>
        <taxon>Hologalegina</taxon>
        <taxon>IRL clade</taxon>
        <taxon>Trifolieae</taxon>
        <taxon>Trifolium</taxon>
    </lineage>
</organism>
<dbReference type="Pfam" id="PF04506">
    <property type="entry name" value="Rft-1"/>
    <property type="match status" value="1"/>
</dbReference>
<evidence type="ECO:0000313" key="10">
    <source>
        <dbReference type="EMBL" id="GAU45670.1"/>
    </source>
</evidence>
<keyword evidence="7 9" id="KW-0472">Membrane</keyword>
<dbReference type="OrthoDB" id="9979195at2759"/>
<reference evidence="11" key="1">
    <citation type="journal article" date="2017" name="Front. Plant Sci.">
        <title>Climate Clever Clovers: New Paradigm to Reduce the Environmental Footprint of Ruminants by Breeding Low Methanogenic Forages Utilizing Haplotype Variation.</title>
        <authorList>
            <person name="Kaur P."/>
            <person name="Appels R."/>
            <person name="Bayer P.E."/>
            <person name="Keeble-Gagnere G."/>
            <person name="Wang J."/>
            <person name="Hirakawa H."/>
            <person name="Shirasawa K."/>
            <person name="Vercoe P."/>
            <person name="Stefanova K."/>
            <person name="Durmic Z."/>
            <person name="Nichols P."/>
            <person name="Revell C."/>
            <person name="Isobe S.N."/>
            <person name="Edwards D."/>
            <person name="Erskine W."/>
        </authorList>
    </citation>
    <scope>NUCLEOTIDE SEQUENCE [LARGE SCALE GENOMIC DNA]</scope>
    <source>
        <strain evidence="11">cv. Daliak</strain>
    </source>
</reference>
<evidence type="ECO:0000256" key="1">
    <source>
        <dbReference type="ARBA" id="ARBA00004477"/>
    </source>
</evidence>
<accession>A0A2Z6P8D5</accession>
<keyword evidence="6 9" id="KW-1133">Transmembrane helix</keyword>
<keyword evidence="4 9" id="KW-0812">Transmembrane</keyword>
<dbReference type="GO" id="GO:0006488">
    <property type="term" value="P:dolichol-linked oligosaccharide biosynthetic process"/>
    <property type="evidence" value="ECO:0007669"/>
    <property type="project" value="InterPro"/>
</dbReference>
<protein>
    <recommendedName>
        <fullName evidence="9">Protein RFT1 homolog</fullName>
    </recommendedName>
</protein>
<evidence type="ECO:0000256" key="3">
    <source>
        <dbReference type="ARBA" id="ARBA00010288"/>
    </source>
</evidence>
<dbReference type="InterPro" id="IPR007594">
    <property type="entry name" value="RFT1"/>
</dbReference>
<comment type="function">
    <text evidence="8 9">Intramembrane glycolipid transporter that operates in the biosynthetic pathway of dolichol-linked oligosaccharides, the glycan precursors employed in protein asparagine (N)-glycosylation. The sequential addition of sugars to dolichol pyrophosphate produces dolichol-linked oligosaccharides containing fourteen sugars, including two GlcNAcs, nine mannoses and three glucoses. Once assembled, the oligosaccharide is transferred from the lipid to nascent proteins by oligosaccharyltransferases. The assembly of dolichol-linked oligosaccharides begins on the cytosolic side of the endoplasmic reticulum membrane and finishes in its lumen. RFT1 could mediate the translocation of the cytosolically oriented intermediate DolPP-GlcNAc2Man5, produced by ALG11, into the ER lumen where dolichol-linked oligosaccharides assembly continues. However, the intramembrane lipid transporter activity could not be confirmed in vitro.</text>
</comment>